<evidence type="ECO:0000313" key="6">
    <source>
        <dbReference type="EMBL" id="POM68782.1"/>
    </source>
</evidence>
<dbReference type="Pfam" id="PF16810">
    <property type="entry name" value="RXLR"/>
    <property type="match status" value="1"/>
</dbReference>
<dbReference type="OrthoDB" id="88741at2759"/>
<comment type="function">
    <text evidence="5">Effector that suppresses plant defense responses during pathogen infection.</text>
</comment>
<evidence type="ECO:0000256" key="1">
    <source>
        <dbReference type="ARBA" id="ARBA00004613"/>
    </source>
</evidence>
<evidence type="ECO:0000256" key="3">
    <source>
        <dbReference type="ARBA" id="ARBA00022525"/>
    </source>
</evidence>
<evidence type="ECO:0000256" key="5">
    <source>
        <dbReference type="RuleBase" id="RU367124"/>
    </source>
</evidence>
<comment type="similarity">
    <text evidence="2 5">Belongs to the RxLR effector family.</text>
</comment>
<dbReference type="InterPro" id="IPR031825">
    <property type="entry name" value="RXLR"/>
</dbReference>
<name>A0A2P4XTA9_9STRA</name>
<feature type="signal peptide" evidence="5">
    <location>
        <begin position="1"/>
        <end position="16"/>
    </location>
</feature>
<accession>A0A2P4XTA9</accession>
<sequence length="112" mass="12712">MRFYGVALLTATAVLAFTDATSTSKQISTTPFGTPDGNSASTVRFLRAVEEERGGFKDIVDKVTRKAKKLAQYNKWIFSDKSPEWVAQHHPEFAKGYEKFWENRMVRGGKYN</sequence>
<proteinExistence type="inferred from homology"/>
<feature type="chain" id="PRO_5044953571" description="RxLR effector protein" evidence="5">
    <location>
        <begin position="17"/>
        <end position="112"/>
    </location>
</feature>
<comment type="domain">
    <text evidence="5">The RxLR-dEER motif acts to carry the protein into the host cell cytoplasm through binding to cell surface phosphatidylinositol-3-phosphate.</text>
</comment>
<comment type="caution">
    <text evidence="6">The sequence shown here is derived from an EMBL/GenBank/DDBJ whole genome shotgun (WGS) entry which is preliminary data.</text>
</comment>
<dbReference type="EMBL" id="NCKW01008047">
    <property type="protein sequence ID" value="POM68782.1"/>
    <property type="molecule type" value="Genomic_DNA"/>
</dbReference>
<evidence type="ECO:0000256" key="2">
    <source>
        <dbReference type="ARBA" id="ARBA00010400"/>
    </source>
</evidence>
<dbReference type="AlphaFoldDB" id="A0A2P4XTA9"/>
<protein>
    <recommendedName>
        <fullName evidence="5">RxLR effector protein</fullName>
    </recommendedName>
</protein>
<keyword evidence="7" id="KW-1185">Reference proteome</keyword>
<gene>
    <name evidence="6" type="ORF">PHPALM_15007</name>
</gene>
<evidence type="ECO:0000256" key="4">
    <source>
        <dbReference type="ARBA" id="ARBA00022729"/>
    </source>
</evidence>
<evidence type="ECO:0000313" key="7">
    <source>
        <dbReference type="Proteomes" id="UP000237271"/>
    </source>
</evidence>
<dbReference type="Proteomes" id="UP000237271">
    <property type="component" value="Unassembled WGS sequence"/>
</dbReference>
<reference evidence="6 7" key="1">
    <citation type="journal article" date="2017" name="Genome Biol. Evol.">
        <title>Phytophthora megakarya and P. palmivora, closely related causal agents of cacao black pod rot, underwent increases in genome sizes and gene numbers by different mechanisms.</title>
        <authorList>
            <person name="Ali S.S."/>
            <person name="Shao J."/>
            <person name="Lary D.J."/>
            <person name="Kronmiller B."/>
            <person name="Shen D."/>
            <person name="Strem M.D."/>
            <person name="Amoako-Attah I."/>
            <person name="Akrofi A.Y."/>
            <person name="Begoude B.A."/>
            <person name="Ten Hoopen G.M."/>
            <person name="Coulibaly K."/>
            <person name="Kebe B.I."/>
            <person name="Melnick R.L."/>
            <person name="Guiltinan M.J."/>
            <person name="Tyler B.M."/>
            <person name="Meinhardt L.W."/>
            <person name="Bailey B.A."/>
        </authorList>
    </citation>
    <scope>NUCLEOTIDE SEQUENCE [LARGE SCALE GENOMIC DNA]</scope>
    <source>
        <strain evidence="7">sbr112.9</strain>
    </source>
</reference>
<comment type="subcellular location">
    <subcellularLocation>
        <location evidence="1 5">Secreted</location>
    </subcellularLocation>
</comment>
<keyword evidence="4 5" id="KW-0732">Signal</keyword>
<keyword evidence="3 5" id="KW-0964">Secreted</keyword>
<organism evidence="6 7">
    <name type="scientific">Phytophthora palmivora</name>
    <dbReference type="NCBI Taxonomy" id="4796"/>
    <lineage>
        <taxon>Eukaryota</taxon>
        <taxon>Sar</taxon>
        <taxon>Stramenopiles</taxon>
        <taxon>Oomycota</taxon>
        <taxon>Peronosporomycetes</taxon>
        <taxon>Peronosporales</taxon>
        <taxon>Peronosporaceae</taxon>
        <taxon>Phytophthora</taxon>
    </lineage>
</organism>